<evidence type="ECO:0000313" key="3">
    <source>
        <dbReference type="Proteomes" id="UP000825258"/>
    </source>
</evidence>
<proteinExistence type="predicted"/>
<gene>
    <name evidence="2" type="ORF">KK2020170_21880</name>
</gene>
<dbReference type="InterPro" id="IPR011256">
    <property type="entry name" value="Reg_factor_effector_dom_sf"/>
</dbReference>
<dbReference type="SMART" id="SM00871">
    <property type="entry name" value="AraC_E_bind"/>
    <property type="match status" value="1"/>
</dbReference>
<name>A0ABM7SEX6_9FLAO</name>
<reference evidence="2 3" key="1">
    <citation type="submission" date="2021-06" db="EMBL/GenBank/DDBJ databases">
        <title>Whole genome sequences of Flavobacterium sp. KK2020170 and assembly.</title>
        <authorList>
            <person name="Kitahara K."/>
            <person name="Miyoshi S."/>
            <person name="Uesaka K."/>
        </authorList>
    </citation>
    <scope>NUCLEOTIDE SEQUENCE [LARGE SCALE GENOMIC DNA]</scope>
    <source>
        <strain evidence="2 3">KK2020170</strain>
    </source>
</reference>
<feature type="domain" description="AraC effector-binding" evidence="1">
    <location>
        <begin position="129"/>
        <end position="281"/>
    </location>
</feature>
<evidence type="ECO:0000259" key="1">
    <source>
        <dbReference type="SMART" id="SM00871"/>
    </source>
</evidence>
<dbReference type="Gene3D" id="3.20.80.10">
    <property type="entry name" value="Regulatory factor, effector binding domain"/>
    <property type="match status" value="1"/>
</dbReference>
<dbReference type="InterPro" id="IPR029441">
    <property type="entry name" value="Cass2"/>
</dbReference>
<sequence>MFLYVNDLSSWKNWWIPLNGTQETIKIDSAHVKYNGNTLQKLASFENDSIQFTITDANFNGNSTIIIKSIDNRQSEISWKLNGEVSFKTKFLAFLKGGMQNVLQSDIQQSFLNIENELQKKFLDYSITLNGFETKNAVTYIAIADSTSTTSFDEKRKQNLKKLGEFITKRDLTINGDPFVIFKSRNKESYKYLSCIPVTAVLDSISIDSTMTKGRFDSYLALKTTLKGSFTNRANAWEEAKKSIEKSNYKENKDGLYIEVYKKESKQSPATNVTEIYIPVRKPIIVNEPKKDSLQPTETIQDSI</sequence>
<organism evidence="2 3">
    <name type="scientific">Flavobacterium okayamense</name>
    <dbReference type="NCBI Taxonomy" id="2830782"/>
    <lineage>
        <taxon>Bacteria</taxon>
        <taxon>Pseudomonadati</taxon>
        <taxon>Bacteroidota</taxon>
        <taxon>Flavobacteriia</taxon>
        <taxon>Flavobacteriales</taxon>
        <taxon>Flavobacteriaceae</taxon>
        <taxon>Flavobacterium</taxon>
    </lineage>
</organism>
<dbReference type="Proteomes" id="UP000825258">
    <property type="component" value="Chromosome"/>
</dbReference>
<dbReference type="EMBL" id="AP024749">
    <property type="protein sequence ID" value="BCY29320.1"/>
    <property type="molecule type" value="Genomic_DNA"/>
</dbReference>
<keyword evidence="3" id="KW-1185">Reference proteome</keyword>
<dbReference type="Pfam" id="PF14526">
    <property type="entry name" value="Cass2"/>
    <property type="match status" value="1"/>
</dbReference>
<dbReference type="SUPFAM" id="SSF55136">
    <property type="entry name" value="Probable bacterial effector-binding domain"/>
    <property type="match status" value="1"/>
</dbReference>
<evidence type="ECO:0000313" key="2">
    <source>
        <dbReference type="EMBL" id="BCY29320.1"/>
    </source>
</evidence>
<dbReference type="InterPro" id="IPR010499">
    <property type="entry name" value="AraC_E-bd"/>
</dbReference>
<accession>A0ABM7SEX6</accession>
<protein>
    <recommendedName>
        <fullName evidence="1">AraC effector-binding domain-containing protein</fullName>
    </recommendedName>
</protein>